<dbReference type="PANTHER" id="PTHR43798">
    <property type="entry name" value="MONOACYLGLYCEROL LIPASE"/>
    <property type="match status" value="1"/>
</dbReference>
<dbReference type="AlphaFoldDB" id="A0A1B2ADB0"/>
<dbReference type="KEGG" id="ado:A6F68_01613"/>
<gene>
    <name evidence="3" type="primary">hsaD_1</name>
    <name evidence="3" type="ORF">A6F68_01613</name>
</gene>
<name>A0A1B2ADB0_9SPHN</name>
<dbReference type="Pfam" id="PF00561">
    <property type="entry name" value="Abhydrolase_1"/>
    <property type="match status" value="1"/>
</dbReference>
<dbReference type="PATRIC" id="fig|692370.5.peg.1627"/>
<evidence type="ECO:0000256" key="1">
    <source>
        <dbReference type="ARBA" id="ARBA00022801"/>
    </source>
</evidence>
<accession>A0A1B2ADB0</accession>
<dbReference type="PRINTS" id="PR00111">
    <property type="entry name" value="ABHYDROLASE"/>
</dbReference>
<evidence type="ECO:0000313" key="3">
    <source>
        <dbReference type="EMBL" id="ANY20126.1"/>
    </source>
</evidence>
<dbReference type="OrthoDB" id="8680283at2"/>
<dbReference type="Gene3D" id="3.40.50.1820">
    <property type="entry name" value="alpha/beta hydrolase"/>
    <property type="match status" value="1"/>
</dbReference>
<dbReference type="Proteomes" id="UP000092932">
    <property type="component" value="Chromosome"/>
</dbReference>
<dbReference type="GO" id="GO:0016020">
    <property type="term" value="C:membrane"/>
    <property type="evidence" value="ECO:0007669"/>
    <property type="project" value="TreeGrafter"/>
</dbReference>
<dbReference type="STRING" id="692370.A6F68_01613"/>
<protein>
    <submittedName>
        <fullName evidence="3">4,5:9,10-diseco-3-hydroxy-5,9, 17-trioxoandrosta-1(10),2-diene-4-oate hydrolase</fullName>
        <ecNumber evidence="3">3.7.1.17</ecNumber>
    </submittedName>
</protein>
<dbReference type="EMBL" id="CP016591">
    <property type="protein sequence ID" value="ANY20126.1"/>
    <property type="molecule type" value="Genomic_DNA"/>
</dbReference>
<feature type="domain" description="AB hydrolase-1" evidence="2">
    <location>
        <begin position="63"/>
        <end position="299"/>
    </location>
</feature>
<dbReference type="InterPro" id="IPR000073">
    <property type="entry name" value="AB_hydrolase_1"/>
</dbReference>
<dbReference type="SUPFAM" id="SSF53474">
    <property type="entry name" value="alpha/beta-Hydrolases"/>
    <property type="match status" value="1"/>
</dbReference>
<keyword evidence="1 3" id="KW-0378">Hydrolase</keyword>
<organism evidence="3 4">
    <name type="scientific">Tsuneonella dongtanensis</name>
    <dbReference type="NCBI Taxonomy" id="692370"/>
    <lineage>
        <taxon>Bacteria</taxon>
        <taxon>Pseudomonadati</taxon>
        <taxon>Pseudomonadota</taxon>
        <taxon>Alphaproteobacteria</taxon>
        <taxon>Sphingomonadales</taxon>
        <taxon>Erythrobacteraceae</taxon>
        <taxon>Tsuneonella</taxon>
    </lineage>
</organism>
<keyword evidence="4" id="KW-1185">Reference proteome</keyword>
<dbReference type="EC" id="3.7.1.17" evidence="3"/>
<dbReference type="InterPro" id="IPR029058">
    <property type="entry name" value="AB_hydrolase_fold"/>
</dbReference>
<dbReference type="GO" id="GO:0102296">
    <property type="term" value="F:4,5-9,10-diseco-3-hydroxy-5,9,17-trioxoandrosta-1(10),2-diene-4-oate hydrolase activity"/>
    <property type="evidence" value="ECO:0007669"/>
    <property type="project" value="UniProtKB-EC"/>
</dbReference>
<proteinExistence type="predicted"/>
<reference evidence="3 4" key="1">
    <citation type="submission" date="2016-07" db="EMBL/GenBank/DDBJ databases">
        <title>Complete genome sequence of Altererythrobacter dongtanensis KCTC 22672, a type strain with esterase isolated from tidal flat.</title>
        <authorList>
            <person name="Cheng H."/>
            <person name="Wu Y.-H."/>
            <person name="Zhou P."/>
            <person name="Huo Y.-Y."/>
            <person name="Wang C.-S."/>
            <person name="Xu X.-W."/>
        </authorList>
    </citation>
    <scope>NUCLEOTIDE SEQUENCE [LARGE SCALE GENOMIC DNA]</scope>
    <source>
        <strain evidence="3 4">KCTC 22672</strain>
    </source>
</reference>
<dbReference type="RefSeq" id="WP_067678296.1">
    <property type="nucleotide sequence ID" value="NZ_CP016591.1"/>
</dbReference>
<evidence type="ECO:0000259" key="2">
    <source>
        <dbReference type="Pfam" id="PF00561"/>
    </source>
</evidence>
<evidence type="ECO:0000313" key="4">
    <source>
        <dbReference type="Proteomes" id="UP000092932"/>
    </source>
</evidence>
<dbReference type="InterPro" id="IPR050266">
    <property type="entry name" value="AB_hydrolase_sf"/>
</dbReference>
<dbReference type="PANTHER" id="PTHR43798:SF31">
    <property type="entry name" value="AB HYDROLASE SUPERFAMILY PROTEIN YCLE"/>
    <property type="match status" value="1"/>
</dbReference>
<sequence length="327" mass="35778">MRRFVKIIAIIVAALLLAFFVFRTPDTDPGEMRAKYGAAPSRFVELASGPRVHLRDEGPRDAPAIVLLHGSNADLHTWQQWVDGLKGDYRVIRYDQRGHGLTGGAPDGDYRTDRFVADVDAVADKLGLDRFVLAGNSMGGAIAARYAMKHPERLAGLVLVDAGGAAIRREGGGNLAFTLARMPVVAPVAFQIMPRSIVERSLRQSVANQSIVTPEAVDRYWELARYPGNRDATMARFSLGWQQFTPQQVAGIRAPTLVMWGEEDSLIPYEAAGWYMDHLPDAQLVHYPGIGHIPMEEAPEQSLADLRAWLGTLTPTAEPAVAGRTAD</sequence>